<organism evidence="4 5">
    <name type="scientific">Fusarium vanettenii (strain ATCC MYA-4622 / CBS 123669 / FGSC 9596 / NRRL 45880 / 77-13-4)</name>
    <name type="common">Fusarium solani subsp. pisi</name>
    <dbReference type="NCBI Taxonomy" id="660122"/>
    <lineage>
        <taxon>Eukaryota</taxon>
        <taxon>Fungi</taxon>
        <taxon>Dikarya</taxon>
        <taxon>Ascomycota</taxon>
        <taxon>Pezizomycotina</taxon>
        <taxon>Sordariomycetes</taxon>
        <taxon>Hypocreomycetidae</taxon>
        <taxon>Hypocreales</taxon>
        <taxon>Nectriaceae</taxon>
        <taxon>Fusarium</taxon>
        <taxon>Fusarium solani species complex</taxon>
        <taxon>Fusarium vanettenii</taxon>
    </lineage>
</organism>
<dbReference type="GeneID" id="9676598"/>
<keyword evidence="1" id="KW-0677">Repeat</keyword>
<dbReference type="EMBL" id="GG698896">
    <property type="protein sequence ID" value="EEU48262.1"/>
    <property type="molecule type" value="Genomic_DNA"/>
</dbReference>
<dbReference type="OrthoDB" id="5086500at2759"/>
<dbReference type="VEuPathDB" id="FungiDB:NECHADRAFT_75653"/>
<dbReference type="RefSeq" id="XP_003053975.1">
    <property type="nucleotide sequence ID" value="XM_003053929.1"/>
</dbReference>
<accession>C7YJE8</accession>
<dbReference type="Pfam" id="PF24883">
    <property type="entry name" value="NPHP3_N"/>
    <property type="match status" value="1"/>
</dbReference>
<evidence type="ECO:0000256" key="2">
    <source>
        <dbReference type="SAM" id="SignalP"/>
    </source>
</evidence>
<feature type="chain" id="PRO_5002987306" description="Nephrocystin 3-like N-terminal domain-containing protein" evidence="2">
    <location>
        <begin position="24"/>
        <end position="1130"/>
    </location>
</feature>
<feature type="domain" description="Nephrocystin 3-like N-terminal" evidence="3">
    <location>
        <begin position="326"/>
        <end position="488"/>
    </location>
</feature>
<proteinExistence type="predicted"/>
<dbReference type="eggNOG" id="ENOG502SHRA">
    <property type="taxonomic scope" value="Eukaryota"/>
</dbReference>
<dbReference type="InterPro" id="IPR027417">
    <property type="entry name" value="P-loop_NTPase"/>
</dbReference>
<keyword evidence="2" id="KW-0732">Signal</keyword>
<dbReference type="KEGG" id="nhe:NECHADRAFT_75653"/>
<evidence type="ECO:0000259" key="3">
    <source>
        <dbReference type="Pfam" id="PF24883"/>
    </source>
</evidence>
<dbReference type="OMA" id="RCERTHR"/>
<dbReference type="PANTHER" id="PTHR10039">
    <property type="entry name" value="AMELOGENIN"/>
    <property type="match status" value="1"/>
</dbReference>
<keyword evidence="5" id="KW-1185">Reference proteome</keyword>
<dbReference type="STRING" id="660122.C7YJE8"/>
<evidence type="ECO:0000256" key="1">
    <source>
        <dbReference type="ARBA" id="ARBA00022737"/>
    </source>
</evidence>
<dbReference type="PANTHER" id="PTHR10039:SF5">
    <property type="entry name" value="NACHT DOMAIN-CONTAINING PROTEIN"/>
    <property type="match status" value="1"/>
</dbReference>
<dbReference type="Gene3D" id="3.40.50.300">
    <property type="entry name" value="P-loop containing nucleotide triphosphate hydrolases"/>
    <property type="match status" value="1"/>
</dbReference>
<evidence type="ECO:0000313" key="5">
    <source>
        <dbReference type="Proteomes" id="UP000005206"/>
    </source>
</evidence>
<dbReference type="Proteomes" id="UP000005206">
    <property type="component" value="Chromosome 1"/>
</dbReference>
<sequence length="1130" mass="127685">MSGLEPLVALGLACSVMQTIAFAGQTLSLCKKVYNDGQPDPALNDYSLELSNISETLKNNLNTGSGVLSRDDLALRDTAEKCLEVATKLTQEMQNLSPQNGQKGVRTSIRLGFKTLFRKSRLEELETSLRNIQSAMNTQLLVGTLDRVDTSTIEQQSALTDASRLLEDTIQQCSAKNETKLNLITQENTETRDQLLQAMNNAQSRMEAHIKSESFKNTQLLQTHITTVESNTQRQVDQFQEWRDKQNDELSYQSLLQSLKFENMEERKNQIDENYPRTCHWIFEEPDEESDSESLLWGSTISYDDGYGGTSVPPCSCSERREILWDSFTDWLGSGDPIYWISGKPGSGKSTLMKFVSSNPKTREFLNKWQPEAQIFSHYFWKVGSEMQQSLKGLLGSLMYQIFCENRQMALDYIRQTQEIHRKPSTIADWDTKKLEALLHTYVSGSTSGICLFIDGLDEFTPHRDYHDLLFLLKSLLGPTVKLCISSRPEQVLENHLQGCPNLRMQDLTESDMRKYASGCLGRAISPIDEELHTDILVDRILARADGVFLWVVLVSKSLVIGIENGDSDSELRRRLDSMPGDLAALYKDMWLRSNEDNRIYQETASWFFNIIFARLRAGKRLPCLQHESVSVFELMAATDPTVLDQFLDRGDEFSTADLHRRCCRIAKAVETRSAGLLVVSKVSWVSSFYPQQPDRYDTLEDYKNTTIGFTHQTALEYLLHTEEGRALWQTSEISTNEALTRLIRACLVRCHIRNPSPDREQPWAYPGTFSGHWELLSFLVSTRYLVEKGASPPVGLLSAIERAHENGNIRSLALNFPATGEAVFLFWAGLSGLADYAISRLSRVQSGNSLKANIMKEFLAALCVWDSGHEIVDRNPMIRQLLQQGIAPSVDGTLTKPWTLYLRRTLATVSNRLSQRGISESMGLEESREIVLTLRTFLEIGSSLSGDIPVLITFAGEGIGYQLARRPRPDPEESSFGDLLWIILTANPVWLINALLEHLDPEANMADIGHERVTQSAKSIMVVWHNRESGLQWHNSEGGLQGWRIQDEDAYKVADQVFLCLRRSNRASSKKRTYLEEELKNMTVEVTGRMSYLFLCLRKGITYSSGLVGSIVVRGCIANAFYIVVEAQP</sequence>
<dbReference type="InParanoid" id="C7YJE8"/>
<dbReference type="HOGENOM" id="CLU_002341_0_2_1"/>
<name>C7YJE8_FUSV7</name>
<feature type="signal peptide" evidence="2">
    <location>
        <begin position="1"/>
        <end position="23"/>
    </location>
</feature>
<reference evidence="4 5" key="1">
    <citation type="journal article" date="2009" name="PLoS Genet.">
        <title>The genome of Nectria haematococca: contribution of supernumerary chromosomes to gene expansion.</title>
        <authorList>
            <person name="Coleman J.J."/>
            <person name="Rounsley S.D."/>
            <person name="Rodriguez-Carres M."/>
            <person name="Kuo A."/>
            <person name="Wasmann C.C."/>
            <person name="Grimwood J."/>
            <person name="Schmutz J."/>
            <person name="Taga M."/>
            <person name="White G.J."/>
            <person name="Zhou S."/>
            <person name="Schwartz D.C."/>
            <person name="Freitag M."/>
            <person name="Ma L.J."/>
            <person name="Danchin E.G."/>
            <person name="Henrissat B."/>
            <person name="Coutinho P.M."/>
            <person name="Nelson D.R."/>
            <person name="Straney D."/>
            <person name="Napoli C.A."/>
            <person name="Barker B.M."/>
            <person name="Gribskov M."/>
            <person name="Rep M."/>
            <person name="Kroken S."/>
            <person name="Molnar I."/>
            <person name="Rensing C."/>
            <person name="Kennell J.C."/>
            <person name="Zamora J."/>
            <person name="Farman M.L."/>
            <person name="Selker E.U."/>
            <person name="Salamov A."/>
            <person name="Shapiro H."/>
            <person name="Pangilinan J."/>
            <person name="Lindquist E."/>
            <person name="Lamers C."/>
            <person name="Grigoriev I.V."/>
            <person name="Geiser D.M."/>
            <person name="Covert S.F."/>
            <person name="Temporini E."/>
            <person name="Vanetten H.D."/>
        </authorList>
    </citation>
    <scope>NUCLEOTIDE SEQUENCE [LARGE SCALE GENOMIC DNA]</scope>
    <source>
        <strain evidence="5">ATCC MYA-4622 / CBS 123669 / FGSC 9596 / NRRL 45880 / 77-13-4</strain>
    </source>
</reference>
<dbReference type="SUPFAM" id="SSF52540">
    <property type="entry name" value="P-loop containing nucleoside triphosphate hydrolases"/>
    <property type="match status" value="1"/>
</dbReference>
<dbReference type="AlphaFoldDB" id="C7YJE8"/>
<dbReference type="InterPro" id="IPR056884">
    <property type="entry name" value="NPHP3-like_N"/>
</dbReference>
<protein>
    <recommendedName>
        <fullName evidence="3">Nephrocystin 3-like N-terminal domain-containing protein</fullName>
    </recommendedName>
</protein>
<gene>
    <name evidence="4" type="ORF">NECHADRAFT_75653</name>
</gene>
<evidence type="ECO:0000313" key="4">
    <source>
        <dbReference type="EMBL" id="EEU48262.1"/>
    </source>
</evidence>